<dbReference type="RefSeq" id="WP_260710293.1">
    <property type="nucleotide sequence ID" value="NZ_CP073767.1"/>
</dbReference>
<evidence type="ECO:0000256" key="1">
    <source>
        <dbReference type="SAM" id="MobiDB-lite"/>
    </source>
</evidence>
<gene>
    <name evidence="2" type="ORF">Daura_05755</name>
</gene>
<proteinExistence type="predicted"/>
<dbReference type="AlphaFoldDB" id="A0A9Q9MKI4"/>
<dbReference type="Proteomes" id="UP001058003">
    <property type="component" value="Chromosome"/>
</dbReference>
<dbReference type="KEGG" id="daur:Daura_05755"/>
<evidence type="ECO:0000313" key="3">
    <source>
        <dbReference type="Proteomes" id="UP001058003"/>
    </source>
</evidence>
<dbReference type="EMBL" id="CP073767">
    <property type="protein sequence ID" value="UWZ55706.1"/>
    <property type="molecule type" value="Genomic_DNA"/>
</dbReference>
<keyword evidence="3" id="KW-1185">Reference proteome</keyword>
<feature type="region of interest" description="Disordered" evidence="1">
    <location>
        <begin position="29"/>
        <end position="59"/>
    </location>
</feature>
<organism evidence="2 3">
    <name type="scientific">Dactylosporangium aurantiacum</name>
    <dbReference type="NCBI Taxonomy" id="35754"/>
    <lineage>
        <taxon>Bacteria</taxon>
        <taxon>Bacillati</taxon>
        <taxon>Actinomycetota</taxon>
        <taxon>Actinomycetes</taxon>
        <taxon>Micromonosporales</taxon>
        <taxon>Micromonosporaceae</taxon>
        <taxon>Dactylosporangium</taxon>
    </lineage>
</organism>
<protein>
    <submittedName>
        <fullName evidence="2">Uncharacterized protein</fullName>
    </submittedName>
</protein>
<accession>A0A9Q9MKI4</accession>
<name>A0A9Q9MKI4_9ACTN</name>
<evidence type="ECO:0000313" key="2">
    <source>
        <dbReference type="EMBL" id="UWZ55706.1"/>
    </source>
</evidence>
<reference evidence="2" key="1">
    <citation type="submission" date="2021-04" db="EMBL/GenBank/DDBJ databases">
        <title>Dactylosporangium aurantiacum NRRL B-8018 full assembly.</title>
        <authorList>
            <person name="Hartkoorn R.C."/>
            <person name="Beaudoing E."/>
            <person name="Hot D."/>
        </authorList>
    </citation>
    <scope>NUCLEOTIDE SEQUENCE</scope>
    <source>
        <strain evidence="2">NRRL B-8018</strain>
    </source>
</reference>
<sequence>MSEYDGGTDYGHIETGEQHEALDQLHQVDASQENYDSQFGVYEADHNSAEATSFDQGHSVEFTGADGSHYAEQDFTSYDHSAAESDHVFAAEGSESYDASEYHELDALQARLDSAFASATELHTDGGPAIAAS</sequence>